<dbReference type="RefSeq" id="WP_146319996.1">
    <property type="nucleotide sequence ID" value="NZ_VCQV01000038.1"/>
</dbReference>
<dbReference type="Gene3D" id="1.10.12.10">
    <property type="entry name" value="Lyase 2-enoyl-coa Hydratase, Chain A, domain 2"/>
    <property type="match status" value="1"/>
</dbReference>
<evidence type="ECO:0000313" key="2">
    <source>
        <dbReference type="EMBL" id="TWP33619.1"/>
    </source>
</evidence>
<dbReference type="AlphaFoldDB" id="A0A563DTV1"/>
<protein>
    <submittedName>
        <fullName evidence="2">Enoyl-CoA hydratase</fullName>
        <ecNumber evidence="2">4.2.1.17</ecNumber>
    </submittedName>
</protein>
<dbReference type="PANTHER" id="PTHR43684:SF4">
    <property type="entry name" value="ENOYL-COA HYDRATASE_ISOMERASE FAMILY PROTEIN (AFU_ORTHOLOGUE AFUA_1G01890)"/>
    <property type="match status" value="1"/>
</dbReference>
<gene>
    <name evidence="2" type="ORF">FGL98_20545</name>
</gene>
<evidence type="ECO:0000256" key="1">
    <source>
        <dbReference type="ARBA" id="ARBA00005254"/>
    </source>
</evidence>
<dbReference type="InterPro" id="IPR001753">
    <property type="entry name" value="Enoyl-CoA_hydra/iso"/>
</dbReference>
<dbReference type="PANTHER" id="PTHR43684">
    <property type="match status" value="1"/>
</dbReference>
<dbReference type="Proteomes" id="UP000320244">
    <property type="component" value="Unassembled WGS sequence"/>
</dbReference>
<evidence type="ECO:0000313" key="3">
    <source>
        <dbReference type="Proteomes" id="UP000320244"/>
    </source>
</evidence>
<dbReference type="Gene3D" id="3.90.226.10">
    <property type="entry name" value="2-enoyl-CoA Hydratase, Chain A, domain 1"/>
    <property type="match status" value="1"/>
</dbReference>
<keyword evidence="3" id="KW-1185">Reference proteome</keyword>
<keyword evidence="2" id="KW-0456">Lyase</keyword>
<dbReference type="InterPro" id="IPR029045">
    <property type="entry name" value="ClpP/crotonase-like_dom_sf"/>
</dbReference>
<dbReference type="EMBL" id="VCQV01000038">
    <property type="protein sequence ID" value="TWP33619.1"/>
    <property type="molecule type" value="Genomic_DNA"/>
</dbReference>
<dbReference type="Pfam" id="PF00378">
    <property type="entry name" value="ECH_1"/>
    <property type="match status" value="1"/>
</dbReference>
<dbReference type="GO" id="GO:0004300">
    <property type="term" value="F:enoyl-CoA hydratase activity"/>
    <property type="evidence" value="ECO:0007669"/>
    <property type="project" value="UniProtKB-EC"/>
</dbReference>
<dbReference type="EC" id="4.2.1.17" evidence="2"/>
<dbReference type="InterPro" id="IPR051053">
    <property type="entry name" value="ECH/Chromodomain_protein"/>
</dbReference>
<reference evidence="2 3" key="1">
    <citation type="submission" date="2019-05" db="EMBL/GenBank/DDBJ databases">
        <authorList>
            <person name="Lee S.D."/>
        </authorList>
    </citation>
    <scope>NUCLEOTIDE SEQUENCE [LARGE SCALE GENOMIC DNA]</scope>
    <source>
        <strain evidence="2 3">C5-26</strain>
    </source>
</reference>
<comment type="caution">
    <text evidence="2">The sequence shown here is derived from an EMBL/GenBank/DDBJ whole genome shotgun (WGS) entry which is preliminary data.</text>
</comment>
<name>A0A563DTV1_9MICO</name>
<dbReference type="InterPro" id="IPR014748">
    <property type="entry name" value="Enoyl-CoA_hydra_C"/>
</dbReference>
<accession>A0A563DTV1</accession>
<organism evidence="2 3">
    <name type="scientific">Leekyejoonella antrihumi</name>
    <dbReference type="NCBI Taxonomy" id="1660198"/>
    <lineage>
        <taxon>Bacteria</taxon>
        <taxon>Bacillati</taxon>
        <taxon>Actinomycetota</taxon>
        <taxon>Actinomycetes</taxon>
        <taxon>Micrococcales</taxon>
        <taxon>Dermacoccaceae</taxon>
        <taxon>Leekyejoonella</taxon>
    </lineage>
</organism>
<sequence>MPYEQILVEVAERIATITLNRPQARNGFTTRMADEIAGALREAGTRTDVQVVVLTGAGDDFCVGADLSGGRLNVGEDGGPTPGWVEPASRVTGPLFVLDKPVIAAVHGAAVGVGSTMILPADYRIAAQDSRFGFVFSRRGIYPEGGSTWFLPRLVGMTRASDWMISGRLVSAQEALDAGLLTSVHPAESVLEAAYAVAHDLIEHTAPVSTAVIRRAMWWGMSQPSPDPVFALDTRLIASTANSADATEGVRSFLEHRAPDFPGCLATDLPDFVPWEQSD</sequence>
<proteinExistence type="inferred from homology"/>
<comment type="similarity">
    <text evidence="1">Belongs to the enoyl-CoA hydratase/isomerase family.</text>
</comment>
<dbReference type="SUPFAM" id="SSF52096">
    <property type="entry name" value="ClpP/crotonase"/>
    <property type="match status" value="1"/>
</dbReference>
<dbReference type="CDD" id="cd06558">
    <property type="entry name" value="crotonase-like"/>
    <property type="match status" value="1"/>
</dbReference>
<reference evidence="2 3" key="2">
    <citation type="submission" date="2019-08" db="EMBL/GenBank/DDBJ databases">
        <title>Jejuicoccus antrihumi gen. nov., sp. nov., a new member of the family Dermacoccaceae isolated from a cave.</title>
        <authorList>
            <person name="Schumann P."/>
            <person name="Kim I.S."/>
        </authorList>
    </citation>
    <scope>NUCLEOTIDE SEQUENCE [LARGE SCALE GENOMIC DNA]</scope>
    <source>
        <strain evidence="2 3">C5-26</strain>
    </source>
</reference>
<dbReference type="OrthoDB" id="9777711at2"/>